<dbReference type="Proteomes" id="UP001174908">
    <property type="component" value="Unassembled WGS sequence"/>
</dbReference>
<proteinExistence type="predicted"/>
<comment type="caution">
    <text evidence="3">The sequence shown here is derived from an EMBL/GenBank/DDBJ whole genome shotgun (WGS) entry which is preliminary data.</text>
</comment>
<sequence>MSEPQATRRPPTIDAVAAARWARQPAIPASPWLHEEIGRRMQERLQWIKATPASWLDWAPLRGGLEAHALVAQRYPQAQSFVLEPEATLMAATQAALAAPWWSAKRWRGAQPRFGAQSVPEEGVDLLWANMALHAASDPQSLIATWHQRVAVNGFLMFSCLGPDTLRELRSLYQEAGWPPAGHEFTDMHDWGDMLVGAGFAEPVMDMEHIQLSWSSPQACLAELRTIGRNLHPARFPALRGRQWLARLHEKLSERASRSSDGRLSMTVEIVYGHAFKPAPRVALSPQSAVSLRDMRTMLQQGRSGGGG</sequence>
<name>A0ABT7N5E5_9BURK</name>
<dbReference type="Gene3D" id="3.40.50.150">
    <property type="entry name" value="Vaccinia Virus protein VP39"/>
    <property type="match status" value="1"/>
</dbReference>
<dbReference type="InterPro" id="IPR029063">
    <property type="entry name" value="SAM-dependent_MTases_sf"/>
</dbReference>
<accession>A0ABT7N5E5</accession>
<evidence type="ECO:0000313" key="3">
    <source>
        <dbReference type="EMBL" id="MDM0043174.1"/>
    </source>
</evidence>
<evidence type="ECO:0000313" key="4">
    <source>
        <dbReference type="Proteomes" id="UP001174908"/>
    </source>
</evidence>
<dbReference type="EMBL" id="JASZYV010000001">
    <property type="protein sequence ID" value="MDM0043174.1"/>
    <property type="molecule type" value="Genomic_DNA"/>
</dbReference>
<protein>
    <submittedName>
        <fullName evidence="3">Biotin synthase</fullName>
    </submittedName>
</protein>
<keyword evidence="2" id="KW-0808">Transferase</keyword>
<dbReference type="PANTHER" id="PTHR13090">
    <property type="entry name" value="ARGININE-HYDROXYLASE NDUFAF5, MITOCHONDRIAL"/>
    <property type="match status" value="1"/>
</dbReference>
<evidence type="ECO:0000256" key="2">
    <source>
        <dbReference type="ARBA" id="ARBA00022679"/>
    </source>
</evidence>
<gene>
    <name evidence="3" type="ORF">QTH91_01645</name>
</gene>
<reference evidence="3" key="1">
    <citation type="submission" date="2023-06" db="EMBL/GenBank/DDBJ databases">
        <authorList>
            <person name="Jiang Y."/>
            <person name="Liu Q."/>
        </authorList>
    </citation>
    <scope>NUCLEOTIDE SEQUENCE</scope>
    <source>
        <strain evidence="3">CGMCC 1.12089</strain>
    </source>
</reference>
<evidence type="ECO:0000256" key="1">
    <source>
        <dbReference type="ARBA" id="ARBA00022603"/>
    </source>
</evidence>
<dbReference type="InterPro" id="IPR050602">
    <property type="entry name" value="Malonyl-ACP_OMT"/>
</dbReference>
<dbReference type="PANTHER" id="PTHR13090:SF1">
    <property type="entry name" value="ARGININE-HYDROXYLASE NDUFAF5, MITOCHONDRIAL"/>
    <property type="match status" value="1"/>
</dbReference>
<dbReference type="RefSeq" id="WP_286658296.1">
    <property type="nucleotide sequence ID" value="NZ_JASZYV010000001.1"/>
</dbReference>
<keyword evidence="4" id="KW-1185">Reference proteome</keyword>
<dbReference type="SUPFAM" id="SSF53335">
    <property type="entry name" value="S-adenosyl-L-methionine-dependent methyltransferases"/>
    <property type="match status" value="1"/>
</dbReference>
<keyword evidence="1" id="KW-0489">Methyltransferase</keyword>
<organism evidence="3 4">
    <name type="scientific">Variovorax dokdonensis</name>
    <dbReference type="NCBI Taxonomy" id="344883"/>
    <lineage>
        <taxon>Bacteria</taxon>
        <taxon>Pseudomonadati</taxon>
        <taxon>Pseudomonadota</taxon>
        <taxon>Betaproteobacteria</taxon>
        <taxon>Burkholderiales</taxon>
        <taxon>Comamonadaceae</taxon>
        <taxon>Variovorax</taxon>
    </lineage>
</organism>